<dbReference type="PANTHER" id="PTHR13789:SF309">
    <property type="entry name" value="PUTATIVE (AFU_ORTHOLOGUE AFUA_6G14510)-RELATED"/>
    <property type="match status" value="1"/>
</dbReference>
<dbReference type="InterPro" id="IPR050493">
    <property type="entry name" value="FAD-dep_Monooxygenase_BioMet"/>
</dbReference>
<organism evidence="4 5">
    <name type="scientific">Sphingobacterium cellulitidis</name>
    <dbReference type="NCBI Taxonomy" id="1768011"/>
    <lineage>
        <taxon>Bacteria</taxon>
        <taxon>Pseudomonadati</taxon>
        <taxon>Bacteroidota</taxon>
        <taxon>Sphingobacteriia</taxon>
        <taxon>Sphingobacteriales</taxon>
        <taxon>Sphingobacteriaceae</taxon>
        <taxon>Sphingobacterium</taxon>
    </lineage>
</organism>
<evidence type="ECO:0000256" key="2">
    <source>
        <dbReference type="ARBA" id="ARBA00023033"/>
    </source>
</evidence>
<keyword evidence="2" id="KW-0503">Monooxygenase</keyword>
<dbReference type="Pfam" id="PF01494">
    <property type="entry name" value="FAD_binding_3"/>
    <property type="match status" value="1"/>
</dbReference>
<evidence type="ECO:0000256" key="1">
    <source>
        <dbReference type="ARBA" id="ARBA00023002"/>
    </source>
</evidence>
<gene>
    <name evidence="4" type="ORF">GCM10011516_02560</name>
</gene>
<dbReference type="EMBL" id="BMKM01000001">
    <property type="protein sequence ID" value="GGE08248.1"/>
    <property type="molecule type" value="Genomic_DNA"/>
</dbReference>
<dbReference type="InterPro" id="IPR036188">
    <property type="entry name" value="FAD/NAD-bd_sf"/>
</dbReference>
<dbReference type="PRINTS" id="PR00420">
    <property type="entry name" value="RNGMNOXGNASE"/>
</dbReference>
<dbReference type="NCBIfam" id="NF005243">
    <property type="entry name" value="PRK06753.1"/>
    <property type="match status" value="1"/>
</dbReference>
<keyword evidence="1" id="KW-0560">Oxidoreductase</keyword>
<reference evidence="4" key="2">
    <citation type="submission" date="2020-09" db="EMBL/GenBank/DDBJ databases">
        <authorList>
            <person name="Sun Q."/>
            <person name="Zhou Y."/>
        </authorList>
    </citation>
    <scope>NUCLEOTIDE SEQUENCE</scope>
    <source>
        <strain evidence="4">CGMCC 1.15966</strain>
    </source>
</reference>
<evidence type="ECO:0000313" key="4">
    <source>
        <dbReference type="EMBL" id="GGE08248.1"/>
    </source>
</evidence>
<sequence length="384" mass="43632">MDNISEFSIIGAGVAGLTTAIALQNLGREFTLFERSKVIKGIGAGFGLAANAMHALDYIGIRQEVEEIGYYMDSFAILDQKGDILVNPNTKKISETYEQKNFAIHRIDLHQYLLSKVNQESVFAGKKAIKFEQQQDYIDVFFEDGSIHRTKYLIIADGIKSPLRQQLIPGSKPRYAGYSCWRATIDNSQLKIQKGSETWGHMGRFGLSPMVNDRVYWYACINGPQQNPDFKSYQVQDLKNQFADYHNPIQEVLDNTQDKDLIWSDIIDIKPLKNFAFGNILIIGDAAHACTPNMGQGACQAMEDVAVLSKELMKNQSVLQAFETFEKKRLARTKYITDTSKFIGDVAQWENKFLISIRNKLMKIMPDSMNQKSLLKVFKEDFMK</sequence>
<proteinExistence type="predicted"/>
<protein>
    <recommendedName>
        <fullName evidence="3">FAD-binding domain-containing protein</fullName>
    </recommendedName>
</protein>
<keyword evidence="5" id="KW-1185">Reference proteome</keyword>
<dbReference type="RefSeq" id="WP_220476605.1">
    <property type="nucleotide sequence ID" value="NZ_BMKM01000001.1"/>
</dbReference>
<evidence type="ECO:0000259" key="3">
    <source>
        <dbReference type="Pfam" id="PF01494"/>
    </source>
</evidence>
<dbReference type="Proteomes" id="UP000614460">
    <property type="component" value="Unassembled WGS sequence"/>
</dbReference>
<dbReference type="Gene3D" id="3.50.50.60">
    <property type="entry name" value="FAD/NAD(P)-binding domain"/>
    <property type="match status" value="1"/>
</dbReference>
<dbReference type="PANTHER" id="PTHR13789">
    <property type="entry name" value="MONOOXYGENASE"/>
    <property type="match status" value="1"/>
</dbReference>
<dbReference type="AlphaFoldDB" id="A0A8H9FWU6"/>
<dbReference type="SUPFAM" id="SSF51905">
    <property type="entry name" value="FAD/NAD(P)-binding domain"/>
    <property type="match status" value="1"/>
</dbReference>
<dbReference type="GO" id="GO:0071949">
    <property type="term" value="F:FAD binding"/>
    <property type="evidence" value="ECO:0007669"/>
    <property type="project" value="InterPro"/>
</dbReference>
<name>A0A8H9FWU6_9SPHI</name>
<dbReference type="GO" id="GO:0004497">
    <property type="term" value="F:monooxygenase activity"/>
    <property type="evidence" value="ECO:0007669"/>
    <property type="project" value="UniProtKB-KW"/>
</dbReference>
<evidence type="ECO:0000313" key="5">
    <source>
        <dbReference type="Proteomes" id="UP000614460"/>
    </source>
</evidence>
<accession>A0A8H9FWU6</accession>
<feature type="domain" description="FAD-binding" evidence="3">
    <location>
        <begin position="9"/>
        <end position="338"/>
    </location>
</feature>
<reference evidence="4" key="1">
    <citation type="journal article" date="2014" name="Int. J. Syst. Evol. Microbiol.">
        <title>Complete genome sequence of Corynebacterium casei LMG S-19264T (=DSM 44701T), isolated from a smear-ripened cheese.</title>
        <authorList>
            <consortium name="US DOE Joint Genome Institute (JGI-PGF)"/>
            <person name="Walter F."/>
            <person name="Albersmeier A."/>
            <person name="Kalinowski J."/>
            <person name="Ruckert C."/>
        </authorList>
    </citation>
    <scope>NUCLEOTIDE SEQUENCE</scope>
    <source>
        <strain evidence="4">CGMCC 1.15966</strain>
    </source>
</reference>
<comment type="caution">
    <text evidence="4">The sequence shown here is derived from an EMBL/GenBank/DDBJ whole genome shotgun (WGS) entry which is preliminary data.</text>
</comment>
<dbReference type="InterPro" id="IPR002938">
    <property type="entry name" value="FAD-bd"/>
</dbReference>